<gene>
    <name evidence="1" type="ORF">DA73_0224905</name>
</gene>
<name>A0A0C1NB97_9CYAN</name>
<comment type="caution">
    <text evidence="1">The sequence shown here is derived from an EMBL/GenBank/DDBJ whole genome shotgun (WGS) entry which is preliminary data.</text>
</comment>
<organism evidence="1">
    <name type="scientific">Tolypothrix bouteillei VB521301</name>
    <dbReference type="NCBI Taxonomy" id="1479485"/>
    <lineage>
        <taxon>Bacteria</taxon>
        <taxon>Bacillati</taxon>
        <taxon>Cyanobacteriota</taxon>
        <taxon>Cyanophyceae</taxon>
        <taxon>Nostocales</taxon>
        <taxon>Tolypothrichaceae</taxon>
        <taxon>Tolypothrix</taxon>
    </lineage>
</organism>
<sequence>MHEDWADAGFSQSLGNTSTTVVATKAIPSLSHSCSNGTRRDPWILTKARTKPYPVASILGDRWGDRSR</sequence>
<reference evidence="1" key="1">
    <citation type="journal article" date="2015" name="Genome Announc.">
        <title>Draft Genome Sequence of Tolypothrix boutellei Strain VB521301.</title>
        <authorList>
            <person name="Chandrababunaidu M.M."/>
            <person name="Singh D."/>
            <person name="Sen D."/>
            <person name="Bhan S."/>
            <person name="Das S."/>
            <person name="Gupta A."/>
            <person name="Adhikary S.P."/>
            <person name="Tripathy S."/>
        </authorList>
    </citation>
    <scope>NUCLEOTIDE SEQUENCE</scope>
    <source>
        <strain evidence="1">VB521301</strain>
    </source>
</reference>
<dbReference type="AlphaFoldDB" id="A0A0C1NB97"/>
<accession>A0A0C1NB97</accession>
<evidence type="ECO:0000313" key="1">
    <source>
        <dbReference type="EMBL" id="KIE09951.1"/>
    </source>
</evidence>
<protein>
    <submittedName>
        <fullName evidence="1">Uncharacterized protein</fullName>
    </submittedName>
</protein>
<proteinExistence type="predicted"/>
<dbReference type="EMBL" id="JHEG02000053">
    <property type="protein sequence ID" value="KIE09951.1"/>
    <property type="molecule type" value="Genomic_DNA"/>
</dbReference>